<dbReference type="SUPFAM" id="SSF51322">
    <property type="entry name" value="Cyanovirin-N"/>
    <property type="match status" value="1"/>
</dbReference>
<evidence type="ECO:0000313" key="1">
    <source>
        <dbReference type="EMBL" id="PPQ70084.1"/>
    </source>
</evidence>
<dbReference type="EMBL" id="NHYE01005553">
    <property type="protein sequence ID" value="PPQ70084.1"/>
    <property type="molecule type" value="Genomic_DNA"/>
</dbReference>
<sequence>MPLIDQAPGMPLVEAVISFGEIIDKSRVRFTLRPEYGGGTVSIDLNRCIGNHNGTLVVGSHGFANSSKDVCMPYGLGGMKPEDLLKIGTLRADCAKPDGSFERAELQLREYLRFNKKSGKVEFVQRSTGDAILGNLNKMFGGGTPVGPAFSPGVTMMKEGSSPWDENGRHWHEDKGYFEDKMGYHVWDSTTPAASKLGHEEVTVTSTEEESLLYRPRILVFNVGRTRTKQISHGPLEFRALLPAFLKALESIRTKGYIVANATYSTEGASIFIETADEDWDAQVKFQ</sequence>
<evidence type="ECO:0000313" key="2">
    <source>
        <dbReference type="Proteomes" id="UP000284706"/>
    </source>
</evidence>
<dbReference type="InterPro" id="IPR036673">
    <property type="entry name" value="Cyanovirin-N_sf"/>
</dbReference>
<comment type="caution">
    <text evidence="1">The sequence shown here is derived from an EMBL/GenBank/DDBJ whole genome shotgun (WGS) entry which is preliminary data.</text>
</comment>
<proteinExistence type="predicted"/>
<dbReference type="AlphaFoldDB" id="A0A409VV00"/>
<reference evidence="1 2" key="1">
    <citation type="journal article" date="2018" name="Evol. Lett.">
        <title>Horizontal gene cluster transfer increased hallucinogenic mushroom diversity.</title>
        <authorList>
            <person name="Reynolds H.T."/>
            <person name="Vijayakumar V."/>
            <person name="Gluck-Thaler E."/>
            <person name="Korotkin H.B."/>
            <person name="Matheny P.B."/>
            <person name="Slot J.C."/>
        </authorList>
    </citation>
    <scope>NUCLEOTIDE SEQUENCE [LARGE SCALE GENOMIC DNA]</scope>
    <source>
        <strain evidence="1 2">SRW20</strain>
    </source>
</reference>
<protein>
    <submittedName>
        <fullName evidence="1">Uncharacterized protein</fullName>
    </submittedName>
</protein>
<dbReference type="InParanoid" id="A0A409VV00"/>
<gene>
    <name evidence="1" type="ORF">CVT26_013417</name>
</gene>
<accession>A0A409VV00</accession>
<dbReference type="Gene3D" id="2.30.60.10">
    <property type="entry name" value="Cyanovirin-N"/>
    <property type="match status" value="1"/>
</dbReference>
<dbReference type="OrthoDB" id="3021093at2759"/>
<keyword evidence="2" id="KW-1185">Reference proteome</keyword>
<dbReference type="Proteomes" id="UP000284706">
    <property type="component" value="Unassembled WGS sequence"/>
</dbReference>
<name>A0A409VV00_9AGAR</name>
<organism evidence="1 2">
    <name type="scientific">Gymnopilus dilepis</name>
    <dbReference type="NCBI Taxonomy" id="231916"/>
    <lineage>
        <taxon>Eukaryota</taxon>
        <taxon>Fungi</taxon>
        <taxon>Dikarya</taxon>
        <taxon>Basidiomycota</taxon>
        <taxon>Agaricomycotina</taxon>
        <taxon>Agaricomycetes</taxon>
        <taxon>Agaricomycetidae</taxon>
        <taxon>Agaricales</taxon>
        <taxon>Agaricineae</taxon>
        <taxon>Hymenogastraceae</taxon>
        <taxon>Gymnopilus</taxon>
    </lineage>
</organism>